<accession>M4BL41</accession>
<reference evidence="2" key="2">
    <citation type="submission" date="2015-06" db="UniProtKB">
        <authorList>
            <consortium name="EnsemblProtists"/>
        </authorList>
    </citation>
    <scope>IDENTIFICATION</scope>
    <source>
        <strain evidence="2">Emoy2</strain>
    </source>
</reference>
<evidence type="ECO:0000256" key="1">
    <source>
        <dbReference type="SAM" id="MobiDB-lite"/>
    </source>
</evidence>
<dbReference type="InParanoid" id="M4BL41"/>
<dbReference type="HOGENOM" id="CLU_1009909_0_0_1"/>
<proteinExistence type="predicted"/>
<protein>
    <submittedName>
        <fullName evidence="2">Uncharacterized protein</fullName>
    </submittedName>
</protein>
<organism evidence="2 3">
    <name type="scientific">Hyaloperonospora arabidopsidis (strain Emoy2)</name>
    <name type="common">Downy mildew agent</name>
    <name type="synonym">Peronospora arabidopsidis</name>
    <dbReference type="NCBI Taxonomy" id="559515"/>
    <lineage>
        <taxon>Eukaryota</taxon>
        <taxon>Sar</taxon>
        <taxon>Stramenopiles</taxon>
        <taxon>Oomycota</taxon>
        <taxon>Peronosporomycetes</taxon>
        <taxon>Peronosporales</taxon>
        <taxon>Peronosporaceae</taxon>
        <taxon>Hyaloperonospora</taxon>
    </lineage>
</organism>
<dbReference type="EMBL" id="JH598368">
    <property type="status" value="NOT_ANNOTATED_CDS"/>
    <property type="molecule type" value="Genomic_DNA"/>
</dbReference>
<evidence type="ECO:0000313" key="3">
    <source>
        <dbReference type="Proteomes" id="UP000011713"/>
    </source>
</evidence>
<dbReference type="Proteomes" id="UP000011713">
    <property type="component" value="Unassembled WGS sequence"/>
</dbReference>
<name>M4BL41_HYAAE</name>
<evidence type="ECO:0000313" key="2">
    <source>
        <dbReference type="EnsemblProtists" id="HpaP807126"/>
    </source>
</evidence>
<sequence length="276" mass="31060">MKKQLGFRSAVITVTGNCFDVAMLRRQWALIKTTGQVALKLHGGCLKTRYFIYGLIRSRRSAGTRSTSSSSGQCLSGVDGNNTHLVAVTNTFVPRRLCDKFVGQNGYSARRHMGWQRYSWHGIRYLGKIESPSSSPLVLKYHERHYSAFRHSGNTNQLPNFEMKENMQATCAQDRQEHIYGTTEVLAEGVDEPFQQMCYSVAASSLDCSGMFPMLVADTKRQEKSRALVTLERQLVTLPRLLPSAPVLDRKRGYESLSEQAETRKAQASHLPDTTF</sequence>
<dbReference type="VEuPathDB" id="FungiDB:HpaG807126"/>
<dbReference type="AlphaFoldDB" id="M4BL41"/>
<reference evidence="3" key="1">
    <citation type="journal article" date="2010" name="Science">
        <title>Signatures of adaptation to obligate biotrophy in the Hyaloperonospora arabidopsidis genome.</title>
        <authorList>
            <person name="Baxter L."/>
            <person name="Tripathy S."/>
            <person name="Ishaque N."/>
            <person name="Boot N."/>
            <person name="Cabral A."/>
            <person name="Kemen E."/>
            <person name="Thines M."/>
            <person name="Ah-Fong A."/>
            <person name="Anderson R."/>
            <person name="Badejoko W."/>
            <person name="Bittner-Eddy P."/>
            <person name="Boore J.L."/>
            <person name="Chibucos M.C."/>
            <person name="Coates M."/>
            <person name="Dehal P."/>
            <person name="Delehaunty K."/>
            <person name="Dong S."/>
            <person name="Downton P."/>
            <person name="Dumas B."/>
            <person name="Fabro G."/>
            <person name="Fronick C."/>
            <person name="Fuerstenberg S.I."/>
            <person name="Fulton L."/>
            <person name="Gaulin E."/>
            <person name="Govers F."/>
            <person name="Hughes L."/>
            <person name="Humphray S."/>
            <person name="Jiang R.H."/>
            <person name="Judelson H."/>
            <person name="Kamoun S."/>
            <person name="Kyung K."/>
            <person name="Meijer H."/>
            <person name="Minx P."/>
            <person name="Morris P."/>
            <person name="Nelson J."/>
            <person name="Phuntumart V."/>
            <person name="Qutob D."/>
            <person name="Rehmany A."/>
            <person name="Rougon-Cardoso A."/>
            <person name="Ryden P."/>
            <person name="Torto-Alalibo T."/>
            <person name="Studholme D."/>
            <person name="Wang Y."/>
            <person name="Win J."/>
            <person name="Wood J."/>
            <person name="Clifton S.W."/>
            <person name="Rogers J."/>
            <person name="Van den Ackerveken G."/>
            <person name="Jones J.D."/>
            <person name="McDowell J.M."/>
            <person name="Beynon J."/>
            <person name="Tyler B.M."/>
        </authorList>
    </citation>
    <scope>NUCLEOTIDE SEQUENCE [LARGE SCALE GENOMIC DNA]</scope>
    <source>
        <strain evidence="3">Emoy2</strain>
    </source>
</reference>
<dbReference type="EnsemblProtists" id="HpaT807126">
    <property type="protein sequence ID" value="HpaP807126"/>
    <property type="gene ID" value="HpaG807126"/>
</dbReference>
<feature type="region of interest" description="Disordered" evidence="1">
    <location>
        <begin position="253"/>
        <end position="276"/>
    </location>
</feature>
<keyword evidence="3" id="KW-1185">Reference proteome</keyword>